<dbReference type="AlphaFoldDB" id="A0A8C6GI97"/>
<proteinExistence type="predicted"/>
<keyword evidence="4" id="KW-1185">Reference proteome</keyword>
<evidence type="ECO:0000313" key="3">
    <source>
        <dbReference type="Ensembl" id="ENSMSIP00000006249.1"/>
    </source>
</evidence>
<dbReference type="PROSITE" id="PS50878">
    <property type="entry name" value="RT_POL"/>
    <property type="match status" value="1"/>
</dbReference>
<accession>A0A8C6GI97</accession>
<evidence type="ECO:0000313" key="4">
    <source>
        <dbReference type="Proteomes" id="UP000694415"/>
    </source>
</evidence>
<dbReference type="Proteomes" id="UP000694415">
    <property type="component" value="Unplaced"/>
</dbReference>
<dbReference type="SUPFAM" id="SSF56672">
    <property type="entry name" value="DNA/RNA polymerases"/>
    <property type="match status" value="1"/>
</dbReference>
<dbReference type="InterPro" id="IPR043502">
    <property type="entry name" value="DNA/RNA_pol_sf"/>
</dbReference>
<dbReference type="GO" id="GO:0003964">
    <property type="term" value="F:RNA-directed DNA polymerase activity"/>
    <property type="evidence" value="ECO:0007669"/>
    <property type="project" value="UniProtKB-EC"/>
</dbReference>
<evidence type="ECO:0000259" key="2">
    <source>
        <dbReference type="PROSITE" id="PS50878"/>
    </source>
</evidence>
<reference evidence="3" key="1">
    <citation type="submission" date="2025-08" db="UniProtKB">
        <authorList>
            <consortium name="Ensembl"/>
        </authorList>
    </citation>
    <scope>IDENTIFICATION</scope>
</reference>
<name>A0A8C6GI97_MUSSI</name>
<organism evidence="3 4">
    <name type="scientific">Mus spicilegus</name>
    <name type="common">Mound-building mouse</name>
    <dbReference type="NCBI Taxonomy" id="10103"/>
    <lineage>
        <taxon>Eukaryota</taxon>
        <taxon>Metazoa</taxon>
        <taxon>Chordata</taxon>
        <taxon>Craniata</taxon>
        <taxon>Vertebrata</taxon>
        <taxon>Euteleostomi</taxon>
        <taxon>Mammalia</taxon>
        <taxon>Eutheria</taxon>
        <taxon>Euarchontoglires</taxon>
        <taxon>Glires</taxon>
        <taxon>Rodentia</taxon>
        <taxon>Myomorpha</taxon>
        <taxon>Muroidea</taxon>
        <taxon>Muridae</taxon>
        <taxon>Murinae</taxon>
        <taxon>Mus</taxon>
        <taxon>Mus</taxon>
    </lineage>
</organism>
<dbReference type="EC" id="2.7.7.49" evidence="1"/>
<dbReference type="PANTHER" id="PTHR19446">
    <property type="entry name" value="REVERSE TRANSCRIPTASES"/>
    <property type="match status" value="1"/>
</dbReference>
<feature type="domain" description="Reverse transcriptase" evidence="2">
    <location>
        <begin position="1"/>
        <end position="142"/>
    </location>
</feature>
<sequence length="142" mass="16320">MLEWFNIYKSINVIHYINKLKDKNHMIISLDAEKVFDKIQHSFMIKVLEISGIQGPYLNMIKAIYSKPVANIKVNGEKLKAIPLKSGTRQGYPLSPYLFNIVLEILARAIRQQKEIKGIKIGKEEVKISLFADDMIVYISDP</sequence>
<reference evidence="3" key="2">
    <citation type="submission" date="2025-09" db="UniProtKB">
        <authorList>
            <consortium name="Ensembl"/>
        </authorList>
    </citation>
    <scope>IDENTIFICATION</scope>
</reference>
<dbReference type="Pfam" id="PF00078">
    <property type="entry name" value="RVT_1"/>
    <property type="match status" value="1"/>
</dbReference>
<protein>
    <recommendedName>
        <fullName evidence="1">RNA-directed DNA polymerase</fullName>
        <ecNumber evidence="1">2.7.7.49</ecNumber>
    </recommendedName>
</protein>
<dbReference type="Ensembl" id="ENSMSIT00000007902.1">
    <property type="protein sequence ID" value="ENSMSIP00000006249.1"/>
    <property type="gene ID" value="ENSMSIG00000005594.1"/>
</dbReference>
<evidence type="ECO:0000256" key="1">
    <source>
        <dbReference type="ARBA" id="ARBA00012493"/>
    </source>
</evidence>
<dbReference type="GeneTree" id="ENSGT01150000286964"/>
<dbReference type="InterPro" id="IPR000477">
    <property type="entry name" value="RT_dom"/>
</dbReference>